<name>A0ABR0KJJ6_9EURO</name>
<dbReference type="Gene3D" id="3.40.50.1820">
    <property type="entry name" value="alpha/beta hydrolase"/>
    <property type="match status" value="1"/>
</dbReference>
<proteinExistence type="predicted"/>
<dbReference type="PANTHER" id="PTHR11559">
    <property type="entry name" value="CARBOXYLESTERASE"/>
    <property type="match status" value="1"/>
</dbReference>
<dbReference type="Proteomes" id="UP001345013">
    <property type="component" value="Unassembled WGS sequence"/>
</dbReference>
<dbReference type="SUPFAM" id="SSF53474">
    <property type="entry name" value="alpha/beta-Hydrolases"/>
    <property type="match status" value="1"/>
</dbReference>
<evidence type="ECO:0000259" key="1">
    <source>
        <dbReference type="Pfam" id="PF00135"/>
    </source>
</evidence>
<sequence length="679" mass="72824">MFYTRLNPTSPEFLAGSFTTAASHDRCVVRRPTGVRSPAAQVIIVLRGDVAIVILAAAALARPQRYEAQPFAKALRARQAPTNATDLEVDLGYAIYQGTANSSTNLNVFQGIRFAAPPTGTLRWQAPAAPSVNRAAPVAANTFPSQCPQAPDSTYSIQAVNNSQSSEDCLFLNVYAPNNVTGPLPVLVWIHGGGKLRLIWLSETSMLTNLAGYGAGNGTQDLSPIINTNDNQFVGVAIQYRLGAFGFLSSDDVYRHGVVNAGILDQHFALQWVQQYIAQFNGDPCYVTISGESAGAGSVMLQGMAYGGSLGESLFTNVIVASPYLPMQYRYPDWIPTQSYFAFAAAAGCFQGLPYGANGSSPVFDCLVSKDTETLINASSTISQSGTYGTWAFLPVTDDVFLQDTPSRQLLRKKVNGLNILSGNNANEGPLFVPQNIETENDLLAWLRLTFPLFSNNDIAKLLLYYPSSNATSSDAPGYATNGETGATALNESIIATGQQQRANNIYAETTFVCPSYWLAEAYSDSDFGEGKAYKYQFSVPPAAHGLDVAGYFGAVGLGQFSVSFSRAFKQIWGQFIVNNNPSIPQAVAVGQTNGTNTQAGGGNPAADWPPLTVYNPYQIDMNQTGGPFTTISYGGLNISAETGQGAINSFRLVNAYSWEGGRGMRCDFWRSMGEIVPE</sequence>
<dbReference type="InterPro" id="IPR019819">
    <property type="entry name" value="Carboxylesterase_B_CS"/>
</dbReference>
<comment type="caution">
    <text evidence="2">The sequence shown here is derived from an EMBL/GenBank/DDBJ whole genome shotgun (WGS) entry which is preliminary data.</text>
</comment>
<accession>A0ABR0KJJ6</accession>
<dbReference type="InterPro" id="IPR050309">
    <property type="entry name" value="Type-B_Carboxylest/Lipase"/>
</dbReference>
<organism evidence="2 3">
    <name type="scientific">Lithohypha guttulata</name>
    <dbReference type="NCBI Taxonomy" id="1690604"/>
    <lineage>
        <taxon>Eukaryota</taxon>
        <taxon>Fungi</taxon>
        <taxon>Dikarya</taxon>
        <taxon>Ascomycota</taxon>
        <taxon>Pezizomycotina</taxon>
        <taxon>Eurotiomycetes</taxon>
        <taxon>Chaetothyriomycetidae</taxon>
        <taxon>Chaetothyriales</taxon>
        <taxon>Trichomeriaceae</taxon>
        <taxon>Lithohypha</taxon>
    </lineage>
</organism>
<dbReference type="InterPro" id="IPR002018">
    <property type="entry name" value="CarbesteraseB"/>
</dbReference>
<reference evidence="2 3" key="1">
    <citation type="submission" date="2023-08" db="EMBL/GenBank/DDBJ databases">
        <title>Black Yeasts Isolated from many extreme environments.</title>
        <authorList>
            <person name="Coleine C."/>
            <person name="Stajich J.E."/>
            <person name="Selbmann L."/>
        </authorList>
    </citation>
    <scope>NUCLEOTIDE SEQUENCE [LARGE SCALE GENOMIC DNA]</scope>
    <source>
        <strain evidence="2 3">CCFEE 5885</strain>
    </source>
</reference>
<protein>
    <recommendedName>
        <fullName evidence="1">Carboxylesterase type B domain-containing protein</fullName>
    </recommendedName>
</protein>
<dbReference type="InterPro" id="IPR029058">
    <property type="entry name" value="AB_hydrolase_fold"/>
</dbReference>
<feature type="domain" description="Carboxylesterase type B" evidence="1">
    <location>
        <begin position="98"/>
        <end position="587"/>
    </location>
</feature>
<keyword evidence="3" id="KW-1185">Reference proteome</keyword>
<dbReference type="EMBL" id="JAVRRG010000015">
    <property type="protein sequence ID" value="KAK5098107.1"/>
    <property type="molecule type" value="Genomic_DNA"/>
</dbReference>
<gene>
    <name evidence="2" type="ORF">LTR24_001928</name>
</gene>
<dbReference type="PROSITE" id="PS00941">
    <property type="entry name" value="CARBOXYLESTERASE_B_2"/>
    <property type="match status" value="1"/>
</dbReference>
<evidence type="ECO:0000313" key="2">
    <source>
        <dbReference type="EMBL" id="KAK5098107.1"/>
    </source>
</evidence>
<dbReference type="Pfam" id="PF00135">
    <property type="entry name" value="COesterase"/>
    <property type="match status" value="1"/>
</dbReference>
<evidence type="ECO:0000313" key="3">
    <source>
        <dbReference type="Proteomes" id="UP001345013"/>
    </source>
</evidence>